<feature type="compositionally biased region" description="Basic and acidic residues" evidence="1">
    <location>
        <begin position="291"/>
        <end position="300"/>
    </location>
</feature>
<evidence type="ECO:0000256" key="1">
    <source>
        <dbReference type="SAM" id="MobiDB-lite"/>
    </source>
</evidence>
<comment type="caution">
    <text evidence="2">The sequence shown here is derived from an EMBL/GenBank/DDBJ whole genome shotgun (WGS) entry which is preliminary data.</text>
</comment>
<feature type="compositionally biased region" description="Low complexity" evidence="1">
    <location>
        <begin position="100"/>
        <end position="110"/>
    </location>
</feature>
<feature type="region of interest" description="Disordered" evidence="1">
    <location>
        <begin position="211"/>
        <end position="320"/>
    </location>
</feature>
<dbReference type="Proteomes" id="UP001152519">
    <property type="component" value="Unassembled WGS sequence"/>
</dbReference>
<name>A0A9W4DPN6_9ACTN</name>
<proteinExistence type="predicted"/>
<feature type="compositionally biased region" description="Low complexity" evidence="1">
    <location>
        <begin position="123"/>
        <end position="147"/>
    </location>
</feature>
<gene>
    <name evidence="2" type="ORF">SCOCK_230104</name>
</gene>
<dbReference type="AlphaFoldDB" id="A0A9W4DPN6"/>
<accession>A0A9W4DPN6</accession>
<feature type="compositionally biased region" description="Basic residues" evidence="1">
    <location>
        <begin position="75"/>
        <end position="84"/>
    </location>
</feature>
<evidence type="ECO:0000313" key="3">
    <source>
        <dbReference type="Proteomes" id="UP001152519"/>
    </source>
</evidence>
<organism evidence="2 3">
    <name type="scientific">Actinacidiphila cocklensis</name>
    <dbReference type="NCBI Taxonomy" id="887465"/>
    <lineage>
        <taxon>Bacteria</taxon>
        <taxon>Bacillati</taxon>
        <taxon>Actinomycetota</taxon>
        <taxon>Actinomycetes</taxon>
        <taxon>Kitasatosporales</taxon>
        <taxon>Streptomycetaceae</taxon>
        <taxon>Actinacidiphila</taxon>
    </lineage>
</organism>
<feature type="region of interest" description="Disordered" evidence="1">
    <location>
        <begin position="1"/>
        <end position="191"/>
    </location>
</feature>
<feature type="compositionally biased region" description="Low complexity" evidence="1">
    <location>
        <begin position="40"/>
        <end position="51"/>
    </location>
</feature>
<feature type="compositionally biased region" description="Basic residues" evidence="1">
    <location>
        <begin position="26"/>
        <end position="38"/>
    </location>
</feature>
<dbReference type="EMBL" id="CAJSLV010000052">
    <property type="protein sequence ID" value="CAG6394003.1"/>
    <property type="molecule type" value="Genomic_DNA"/>
</dbReference>
<sequence>MARGLSRGLCGGRRRDHRAGQGRPDRVRRRLPARRPRRGPGPLVFAGQPAARPRPRVDPRADRGDARRRPALPRDRRRTGRTARRAGAGGPQRGLRLVDAGQGVRAGAVRRAGRAPAVHHRAGQGAAAAAGQPQAGVAGRALRGGPAARPPRPGRRPGAGRGLPAEPAPGGRGRAAAAPARLPPADRVGGLGGARAALRRAVRQRAALRLAAGPQAPGVPVSEPRAAGARRAAGPGDAGGLLRGHRDRTRPAGGPGHRRRAARRLLRQPADQPAGHQRPGLTHRQVRQGPRLRDAGDRRAAVHRAAQGRHAGPRRPRLTR</sequence>
<feature type="compositionally biased region" description="Low complexity" evidence="1">
    <location>
        <begin position="211"/>
        <end position="235"/>
    </location>
</feature>
<feature type="compositionally biased region" description="Basic residues" evidence="1">
    <location>
        <begin position="111"/>
        <end position="122"/>
    </location>
</feature>
<feature type="compositionally biased region" description="Basic residues" evidence="1">
    <location>
        <begin position="311"/>
        <end position="320"/>
    </location>
</feature>
<feature type="compositionally biased region" description="Basic and acidic residues" evidence="1">
    <location>
        <begin position="55"/>
        <end position="74"/>
    </location>
</feature>
<feature type="compositionally biased region" description="Basic residues" evidence="1">
    <location>
        <begin position="256"/>
        <end position="266"/>
    </location>
</feature>
<keyword evidence="3" id="KW-1185">Reference proteome</keyword>
<protein>
    <submittedName>
        <fullName evidence="2">Uncharacterized protein</fullName>
    </submittedName>
</protein>
<evidence type="ECO:0000313" key="2">
    <source>
        <dbReference type="EMBL" id="CAG6394003.1"/>
    </source>
</evidence>
<reference evidence="2" key="1">
    <citation type="submission" date="2021-05" db="EMBL/GenBank/DDBJ databases">
        <authorList>
            <person name="Arsene-Ploetze F."/>
        </authorList>
    </citation>
    <scope>NUCLEOTIDE SEQUENCE</scope>
    <source>
        <strain evidence="2">DSM 42138</strain>
    </source>
</reference>
<feature type="compositionally biased region" description="Low complexity" evidence="1">
    <location>
        <begin position="162"/>
        <end position="188"/>
    </location>
</feature>